<dbReference type="InterPro" id="IPR050090">
    <property type="entry name" value="Tyrosine_recombinase_XerCD"/>
</dbReference>
<gene>
    <name evidence="3" type="ORF">AC625_08330</name>
</gene>
<organism evidence="3 4">
    <name type="scientific">Peribacillus loiseleuriae</name>
    <dbReference type="NCBI Taxonomy" id="1679170"/>
    <lineage>
        <taxon>Bacteria</taxon>
        <taxon>Bacillati</taxon>
        <taxon>Bacillota</taxon>
        <taxon>Bacilli</taxon>
        <taxon>Bacillales</taxon>
        <taxon>Bacillaceae</taxon>
        <taxon>Peribacillus</taxon>
    </lineage>
</organism>
<dbReference type="InterPro" id="IPR002104">
    <property type="entry name" value="Integrase_catalytic"/>
</dbReference>
<dbReference type="GO" id="GO:0006310">
    <property type="term" value="P:DNA recombination"/>
    <property type="evidence" value="ECO:0007669"/>
    <property type="project" value="UniProtKB-KW"/>
</dbReference>
<dbReference type="InterPro" id="IPR011010">
    <property type="entry name" value="DNA_brk_join_enz"/>
</dbReference>
<dbReference type="PANTHER" id="PTHR30349:SF82">
    <property type="entry name" value="INTEGRASE_RECOMBINASE YOEC-RELATED"/>
    <property type="match status" value="1"/>
</dbReference>
<evidence type="ECO:0000256" key="1">
    <source>
        <dbReference type="ARBA" id="ARBA00023172"/>
    </source>
</evidence>
<dbReference type="PANTHER" id="PTHR30349">
    <property type="entry name" value="PHAGE INTEGRASE-RELATED"/>
    <property type="match status" value="1"/>
</dbReference>
<dbReference type="GO" id="GO:0015074">
    <property type="term" value="P:DNA integration"/>
    <property type="evidence" value="ECO:0007669"/>
    <property type="project" value="InterPro"/>
</dbReference>
<dbReference type="PATRIC" id="fig|1679170.3.peg.1786"/>
<dbReference type="RefSeq" id="WP_049680883.1">
    <property type="nucleotide sequence ID" value="NZ_LFZW01000001.1"/>
</dbReference>
<comment type="caution">
    <text evidence="3">The sequence shown here is derived from an EMBL/GenBank/DDBJ whole genome shotgun (WGS) entry which is preliminary data.</text>
</comment>
<evidence type="ECO:0000313" key="3">
    <source>
        <dbReference type="EMBL" id="KMY49551.1"/>
    </source>
</evidence>
<dbReference type="Proteomes" id="UP000037146">
    <property type="component" value="Unassembled WGS sequence"/>
</dbReference>
<evidence type="ECO:0000259" key="2">
    <source>
        <dbReference type="PROSITE" id="PS51898"/>
    </source>
</evidence>
<dbReference type="Pfam" id="PF00589">
    <property type="entry name" value="Phage_integrase"/>
    <property type="match status" value="1"/>
</dbReference>
<accession>A0A0K9GSG5</accession>
<dbReference type="GO" id="GO:0003677">
    <property type="term" value="F:DNA binding"/>
    <property type="evidence" value="ECO:0007669"/>
    <property type="project" value="InterPro"/>
</dbReference>
<dbReference type="STRING" id="1679170.AC625_08330"/>
<evidence type="ECO:0000313" key="4">
    <source>
        <dbReference type="Proteomes" id="UP000037146"/>
    </source>
</evidence>
<dbReference type="OrthoDB" id="9788852at2"/>
<keyword evidence="1" id="KW-0233">DNA recombination</keyword>
<name>A0A0K9GSG5_9BACI</name>
<reference evidence="4" key="1">
    <citation type="submission" date="2015-07" db="EMBL/GenBank/DDBJ databases">
        <title>Genome sequencing project for genomic taxonomy and phylogenomics of Bacillus-like bacteria.</title>
        <authorList>
            <person name="Liu B."/>
            <person name="Wang J."/>
            <person name="Zhu Y."/>
            <person name="Liu G."/>
            <person name="Chen Q."/>
            <person name="Chen Z."/>
            <person name="Lan J."/>
            <person name="Che J."/>
            <person name="Ge C."/>
            <person name="Shi H."/>
            <person name="Pan Z."/>
            <person name="Liu X."/>
        </authorList>
    </citation>
    <scope>NUCLEOTIDE SEQUENCE [LARGE SCALE GENOMIC DNA]</scope>
    <source>
        <strain evidence="4">FJAT-27997</strain>
    </source>
</reference>
<dbReference type="PROSITE" id="PS51898">
    <property type="entry name" value="TYR_RECOMBINASE"/>
    <property type="match status" value="1"/>
</dbReference>
<dbReference type="SUPFAM" id="SSF56349">
    <property type="entry name" value="DNA breaking-rejoining enzymes"/>
    <property type="match status" value="1"/>
</dbReference>
<keyword evidence="4" id="KW-1185">Reference proteome</keyword>
<feature type="domain" description="Tyr recombinase" evidence="2">
    <location>
        <begin position="6"/>
        <end position="180"/>
    </location>
</feature>
<dbReference type="EMBL" id="LFZW01000001">
    <property type="protein sequence ID" value="KMY49551.1"/>
    <property type="molecule type" value="Genomic_DNA"/>
</dbReference>
<dbReference type="InterPro" id="IPR013762">
    <property type="entry name" value="Integrase-like_cat_sf"/>
</dbReference>
<proteinExistence type="predicted"/>
<dbReference type="Gene3D" id="1.10.443.10">
    <property type="entry name" value="Intergrase catalytic core"/>
    <property type="match status" value="1"/>
</dbReference>
<dbReference type="AlphaFoldDB" id="A0A0K9GSG5"/>
<protein>
    <submittedName>
        <fullName evidence="3">Integrase</fullName>
    </submittedName>
</protein>
<sequence>MNTVQPIRDKEIIQEIKEFLKTRNERNYVLFLLGINTGLRISDILKLRVIDVQGRKIYLKENKTGKEKEVEMPPDLKKVIRKYIEGKNKNDYLFPSRQKDKRGKPKSISRGMAYVILQEIADEFGLERIGCHSLRKTYGYHFYSQTKDVAALQDMLNHSDPDITKRYIGINQDKLDKYQTNFKI</sequence>